<dbReference type="Proteomes" id="UP001163603">
    <property type="component" value="Chromosome 10"/>
</dbReference>
<proteinExistence type="predicted"/>
<protein>
    <submittedName>
        <fullName evidence="1">Uncharacterized protein</fullName>
    </submittedName>
</protein>
<reference evidence="2" key="1">
    <citation type="journal article" date="2023" name="G3 (Bethesda)">
        <title>Genome assembly and association tests identify interacting loci associated with vigor, precocity, and sex in interspecific pistachio rootstocks.</title>
        <authorList>
            <person name="Palmer W."/>
            <person name="Jacygrad E."/>
            <person name="Sagayaradj S."/>
            <person name="Cavanaugh K."/>
            <person name="Han R."/>
            <person name="Bertier L."/>
            <person name="Beede B."/>
            <person name="Kafkas S."/>
            <person name="Golino D."/>
            <person name="Preece J."/>
            <person name="Michelmore R."/>
        </authorList>
    </citation>
    <scope>NUCLEOTIDE SEQUENCE [LARGE SCALE GENOMIC DNA]</scope>
</reference>
<evidence type="ECO:0000313" key="1">
    <source>
        <dbReference type="EMBL" id="KAJ0025807.1"/>
    </source>
</evidence>
<gene>
    <name evidence="1" type="ORF">Pint_07966</name>
</gene>
<evidence type="ECO:0000313" key="2">
    <source>
        <dbReference type="Proteomes" id="UP001163603"/>
    </source>
</evidence>
<comment type="caution">
    <text evidence="1">The sequence shown here is derived from an EMBL/GenBank/DDBJ whole genome shotgun (WGS) entry which is preliminary data.</text>
</comment>
<name>A0ACC0XWE5_9ROSI</name>
<keyword evidence="2" id="KW-1185">Reference proteome</keyword>
<accession>A0ACC0XWE5</accession>
<organism evidence="1 2">
    <name type="scientific">Pistacia integerrima</name>
    <dbReference type="NCBI Taxonomy" id="434235"/>
    <lineage>
        <taxon>Eukaryota</taxon>
        <taxon>Viridiplantae</taxon>
        <taxon>Streptophyta</taxon>
        <taxon>Embryophyta</taxon>
        <taxon>Tracheophyta</taxon>
        <taxon>Spermatophyta</taxon>
        <taxon>Magnoliopsida</taxon>
        <taxon>eudicotyledons</taxon>
        <taxon>Gunneridae</taxon>
        <taxon>Pentapetalae</taxon>
        <taxon>rosids</taxon>
        <taxon>malvids</taxon>
        <taxon>Sapindales</taxon>
        <taxon>Anacardiaceae</taxon>
        <taxon>Pistacia</taxon>
    </lineage>
</organism>
<dbReference type="EMBL" id="CM047745">
    <property type="protein sequence ID" value="KAJ0025807.1"/>
    <property type="molecule type" value="Genomic_DNA"/>
</dbReference>
<sequence>MDMIMNALPDSFAQFKINYELNKKEYNLTGLMNDLQVAKKILLKEKHDESNIVEAAFLGYAPKSFKKVKRKRQKGKKENLAPWKKNTKKEAKPKGKCFHCGVLGHWKRNCQVYLAQKKSDKGNMVFKV</sequence>